<dbReference type="CDD" id="cd00143">
    <property type="entry name" value="PP2Cc"/>
    <property type="match status" value="1"/>
</dbReference>
<dbReference type="SUPFAM" id="SSF81606">
    <property type="entry name" value="PP2C-like"/>
    <property type="match status" value="1"/>
</dbReference>
<evidence type="ECO:0000313" key="3">
    <source>
        <dbReference type="EMBL" id="KAG8465122.1"/>
    </source>
</evidence>
<dbReference type="PROSITE" id="PS51746">
    <property type="entry name" value="PPM_2"/>
    <property type="match status" value="1"/>
</dbReference>
<evidence type="ECO:0000313" key="4">
    <source>
        <dbReference type="Proteomes" id="UP000751190"/>
    </source>
</evidence>
<proteinExistence type="predicted"/>
<dbReference type="PANTHER" id="PTHR47992">
    <property type="entry name" value="PROTEIN PHOSPHATASE"/>
    <property type="match status" value="1"/>
</dbReference>
<dbReference type="Proteomes" id="UP000751190">
    <property type="component" value="Unassembled WGS sequence"/>
</dbReference>
<feature type="domain" description="PPM-type phosphatase" evidence="2">
    <location>
        <begin position="114"/>
        <end position="416"/>
    </location>
</feature>
<reference evidence="3" key="1">
    <citation type="submission" date="2021-05" db="EMBL/GenBank/DDBJ databases">
        <title>The genome of the haptophyte Pavlova lutheri (Diacronema luteri, Pavlovales) - a model for lipid biosynthesis in eukaryotic algae.</title>
        <authorList>
            <person name="Hulatt C.J."/>
            <person name="Posewitz M.C."/>
        </authorList>
    </citation>
    <scope>NUCLEOTIDE SEQUENCE</scope>
    <source>
        <strain evidence="3">NIVA-4/92</strain>
    </source>
</reference>
<gene>
    <name evidence="3" type="ORF">KFE25_012485</name>
</gene>
<dbReference type="OrthoDB" id="10264738at2759"/>
<dbReference type="EMBL" id="JAGTXO010000011">
    <property type="protein sequence ID" value="KAG8465122.1"/>
    <property type="molecule type" value="Genomic_DNA"/>
</dbReference>
<protein>
    <recommendedName>
        <fullName evidence="2">PPM-type phosphatase domain-containing protein</fullName>
    </recommendedName>
</protein>
<evidence type="ECO:0000256" key="1">
    <source>
        <dbReference type="SAM" id="MobiDB-lite"/>
    </source>
</evidence>
<name>A0A8J5XNE6_DIALT</name>
<dbReference type="InterPro" id="IPR036457">
    <property type="entry name" value="PPM-type-like_dom_sf"/>
</dbReference>
<sequence length="445" mass="45528">MTREGLSELQLEASVSRPSSASTARSEVPCNAEVAQSPLRGGGGHSARSPRPSTPVRLTLEEALRTSRQVSISLREGELDTAGLADDAPFDAPAGACGSPMGQQSPSPTRVVADCGVTSEIGARPENQDGWILRDQFGGHAGAVFAAVLDGHGPDGRRVSQFVQAELPLRLSAQPGLTTDPPEALRRAFAETQAALLAPESGLQTECSGATATCVLVVRRKLHVANLGDSRTVLGFRRARPPGAAGAGGGAGAPAGAEPAVATGASETALAARRLTTDHKPDEPAERARIEASGGRVCPFMLRGKPLGPPRVWSAADWTPGLAVARSFGDSALAALGVSAVPEIGTYELDSSFDHVVLASDGVWDGITDDEAVAIVAQSARAGSPQAASAELCRRALVALHSATRKDNVTALVVTFASGTSRRAAAARSALSLMDTPAAVDAARA</sequence>
<accession>A0A8J5XNE6</accession>
<dbReference type="Gene3D" id="3.60.40.10">
    <property type="entry name" value="PPM-type phosphatase domain"/>
    <property type="match status" value="1"/>
</dbReference>
<dbReference type="SMART" id="SM00332">
    <property type="entry name" value="PP2Cc"/>
    <property type="match status" value="1"/>
</dbReference>
<dbReference type="InterPro" id="IPR001932">
    <property type="entry name" value="PPM-type_phosphatase-like_dom"/>
</dbReference>
<dbReference type="Pfam" id="PF00481">
    <property type="entry name" value="PP2C"/>
    <property type="match status" value="2"/>
</dbReference>
<organism evidence="3 4">
    <name type="scientific">Diacronema lutheri</name>
    <name type="common">Unicellular marine alga</name>
    <name type="synonym">Monochrysis lutheri</name>
    <dbReference type="NCBI Taxonomy" id="2081491"/>
    <lineage>
        <taxon>Eukaryota</taxon>
        <taxon>Haptista</taxon>
        <taxon>Haptophyta</taxon>
        <taxon>Pavlovophyceae</taxon>
        <taxon>Pavlovales</taxon>
        <taxon>Pavlovaceae</taxon>
        <taxon>Diacronema</taxon>
    </lineage>
</organism>
<dbReference type="InterPro" id="IPR015655">
    <property type="entry name" value="PP2C"/>
</dbReference>
<dbReference type="AlphaFoldDB" id="A0A8J5XNE6"/>
<comment type="caution">
    <text evidence="3">The sequence shown here is derived from an EMBL/GenBank/DDBJ whole genome shotgun (WGS) entry which is preliminary data.</text>
</comment>
<dbReference type="GO" id="GO:0004722">
    <property type="term" value="F:protein serine/threonine phosphatase activity"/>
    <property type="evidence" value="ECO:0007669"/>
    <property type="project" value="InterPro"/>
</dbReference>
<feature type="region of interest" description="Disordered" evidence="1">
    <location>
        <begin position="1"/>
        <end position="55"/>
    </location>
</feature>
<keyword evidence="4" id="KW-1185">Reference proteome</keyword>
<feature type="compositionally biased region" description="Polar residues" evidence="1">
    <location>
        <begin position="16"/>
        <end position="25"/>
    </location>
</feature>
<evidence type="ECO:0000259" key="2">
    <source>
        <dbReference type="PROSITE" id="PS51746"/>
    </source>
</evidence>